<dbReference type="Gene3D" id="3.40.50.360">
    <property type="match status" value="1"/>
</dbReference>
<comment type="cofactor">
    <cofactor evidence="1">
        <name>FMN</name>
        <dbReference type="ChEBI" id="CHEBI:58210"/>
    </cofactor>
</comment>
<comment type="similarity">
    <text evidence="3">Belongs to the flavodoxin family.</text>
</comment>
<sequence length="154" mass="16801">MSCNGIRAGIVYASITGNTRELAEIIADGFRKHKIEPAFCHAGSFPAWQLGELDLLAVVTYTWGNGEIPSEMKPVYEAIASQAPKQLITGAAGSGDSFYPAYCGAVDKFRDLLFVHTQLAVTLKVELMPQESDRERCQRFTDILVNRCLASAAT</sequence>
<dbReference type="SUPFAM" id="SSF52218">
    <property type="entry name" value="Flavoproteins"/>
    <property type="match status" value="1"/>
</dbReference>
<proteinExistence type="inferred from homology"/>
<evidence type="ECO:0000256" key="1">
    <source>
        <dbReference type="ARBA" id="ARBA00001917"/>
    </source>
</evidence>
<dbReference type="GO" id="GO:0016651">
    <property type="term" value="F:oxidoreductase activity, acting on NAD(P)H"/>
    <property type="evidence" value="ECO:0007669"/>
    <property type="project" value="UniProtKB-ARBA"/>
</dbReference>
<dbReference type="GO" id="GO:0009055">
    <property type="term" value="F:electron transfer activity"/>
    <property type="evidence" value="ECO:0007669"/>
    <property type="project" value="InterPro"/>
</dbReference>
<keyword evidence="5" id="KW-0285">Flavoprotein</keyword>
<reference evidence="9 10" key="1">
    <citation type="submission" date="2015-04" db="EMBL/GenBank/DDBJ databases">
        <title>Taxonomic description and genome sequence of Bacillus campisalis sp. nov., a novel member of the genus Bacillus isolated from solar saltern.</title>
        <authorList>
            <person name="Mathan Kumar R."/>
            <person name="Kaur G."/>
            <person name="Kumar A."/>
            <person name="Singh N.K."/>
            <person name="Kaur N."/>
            <person name="Kumar N."/>
            <person name="Mayilraj S."/>
        </authorList>
    </citation>
    <scope>NUCLEOTIDE SEQUENCE [LARGE SCALE GENOMIC DNA]</scope>
    <source>
        <strain evidence="9 10">SA2-6</strain>
    </source>
</reference>
<evidence type="ECO:0000256" key="2">
    <source>
        <dbReference type="ARBA" id="ARBA00003297"/>
    </source>
</evidence>
<dbReference type="InterPro" id="IPR008254">
    <property type="entry name" value="Flavodoxin/NO_synth"/>
</dbReference>
<evidence type="ECO:0000256" key="5">
    <source>
        <dbReference type="ARBA" id="ARBA00022630"/>
    </source>
</evidence>
<gene>
    <name evidence="9" type="ORF">WQ57_17535</name>
</gene>
<keyword evidence="6" id="KW-0288">FMN</keyword>
<feature type="domain" description="Flavodoxin-like" evidence="8">
    <location>
        <begin position="8"/>
        <end position="145"/>
    </location>
</feature>
<accession>A0A0M2SSW8</accession>
<evidence type="ECO:0000256" key="7">
    <source>
        <dbReference type="ARBA" id="ARBA00022982"/>
    </source>
</evidence>
<dbReference type="AlphaFoldDB" id="A0A0M2SSW8"/>
<comment type="function">
    <text evidence="2">Low-potential electron donor to a number of redox enzymes.</text>
</comment>
<dbReference type="PANTHER" id="PTHR42809:SF1">
    <property type="entry name" value="FLAVODOXIN 1"/>
    <property type="match status" value="1"/>
</dbReference>
<evidence type="ECO:0000256" key="4">
    <source>
        <dbReference type="ARBA" id="ARBA00022448"/>
    </source>
</evidence>
<dbReference type="PATRIC" id="fig|1408103.3.peg.3891"/>
<dbReference type="EMBL" id="LAYY01000023">
    <property type="protein sequence ID" value="KKK36786.1"/>
    <property type="molecule type" value="Genomic_DNA"/>
</dbReference>
<dbReference type="GO" id="GO:0010181">
    <property type="term" value="F:FMN binding"/>
    <property type="evidence" value="ECO:0007669"/>
    <property type="project" value="InterPro"/>
</dbReference>
<dbReference type="PROSITE" id="PS50902">
    <property type="entry name" value="FLAVODOXIN_LIKE"/>
    <property type="match status" value="1"/>
</dbReference>
<protein>
    <recommendedName>
        <fullName evidence="8">Flavodoxin-like domain-containing protein</fullName>
    </recommendedName>
</protein>
<evidence type="ECO:0000256" key="3">
    <source>
        <dbReference type="ARBA" id="ARBA00005267"/>
    </source>
</evidence>
<dbReference type="InterPro" id="IPR050619">
    <property type="entry name" value="Flavodoxin"/>
</dbReference>
<dbReference type="PANTHER" id="PTHR42809">
    <property type="entry name" value="FLAVODOXIN 2"/>
    <property type="match status" value="1"/>
</dbReference>
<keyword evidence="4" id="KW-0813">Transport</keyword>
<comment type="caution">
    <text evidence="9">The sequence shown here is derived from an EMBL/GenBank/DDBJ whole genome shotgun (WGS) entry which is preliminary data.</text>
</comment>
<dbReference type="Pfam" id="PF00258">
    <property type="entry name" value="Flavodoxin_1"/>
    <property type="match status" value="1"/>
</dbReference>
<organism evidence="9 10">
    <name type="scientific">Mesobacillus campisalis</name>
    <dbReference type="NCBI Taxonomy" id="1408103"/>
    <lineage>
        <taxon>Bacteria</taxon>
        <taxon>Bacillati</taxon>
        <taxon>Bacillota</taxon>
        <taxon>Bacilli</taxon>
        <taxon>Bacillales</taxon>
        <taxon>Bacillaceae</taxon>
        <taxon>Mesobacillus</taxon>
    </lineage>
</organism>
<dbReference type="PROSITE" id="PS00201">
    <property type="entry name" value="FLAVODOXIN"/>
    <property type="match status" value="1"/>
</dbReference>
<evidence type="ECO:0000259" key="8">
    <source>
        <dbReference type="PROSITE" id="PS50902"/>
    </source>
</evidence>
<dbReference type="InterPro" id="IPR029039">
    <property type="entry name" value="Flavoprotein-like_sf"/>
</dbReference>
<name>A0A0M2SSW8_9BACI</name>
<keyword evidence="7" id="KW-0249">Electron transport</keyword>
<evidence type="ECO:0000313" key="9">
    <source>
        <dbReference type="EMBL" id="KKK36786.1"/>
    </source>
</evidence>
<evidence type="ECO:0000313" key="10">
    <source>
        <dbReference type="Proteomes" id="UP000034166"/>
    </source>
</evidence>
<dbReference type="InterPro" id="IPR001226">
    <property type="entry name" value="Flavodoxin_CS"/>
</dbReference>
<dbReference type="Proteomes" id="UP000034166">
    <property type="component" value="Unassembled WGS sequence"/>
</dbReference>
<evidence type="ECO:0000256" key="6">
    <source>
        <dbReference type="ARBA" id="ARBA00022643"/>
    </source>
</evidence>
<keyword evidence="10" id="KW-1185">Reference proteome</keyword>